<proteinExistence type="predicted"/>
<organism evidence="2 3">
    <name type="scientific">Streptomyces coeruleoprunus</name>
    <dbReference type="NCBI Taxonomy" id="285563"/>
    <lineage>
        <taxon>Bacteria</taxon>
        <taxon>Bacillati</taxon>
        <taxon>Actinomycetota</taxon>
        <taxon>Actinomycetes</taxon>
        <taxon>Kitasatosporales</taxon>
        <taxon>Streptomycetaceae</taxon>
        <taxon>Streptomyces</taxon>
    </lineage>
</organism>
<dbReference type="RefSeq" id="WP_345689510.1">
    <property type="nucleotide sequence ID" value="NZ_BAABIT010000001.1"/>
</dbReference>
<dbReference type="EMBL" id="JBHSJD010000024">
    <property type="protein sequence ID" value="MFC5026053.1"/>
    <property type="molecule type" value="Genomic_DNA"/>
</dbReference>
<evidence type="ECO:0000313" key="3">
    <source>
        <dbReference type="Proteomes" id="UP001595829"/>
    </source>
</evidence>
<sequence>MNKSSLRTAAAAAALATGLAAGAATPAQAAAPERITTQQQLMRSLESAIAQEAARGTATVTDDNVVGYVAPRADTATKPC</sequence>
<evidence type="ECO:0000256" key="1">
    <source>
        <dbReference type="SAM" id="SignalP"/>
    </source>
</evidence>
<gene>
    <name evidence="2" type="ORF">ACFPM3_28380</name>
</gene>
<reference evidence="3" key="1">
    <citation type="journal article" date="2019" name="Int. J. Syst. Evol. Microbiol.">
        <title>The Global Catalogue of Microorganisms (GCM) 10K type strain sequencing project: providing services to taxonomists for standard genome sequencing and annotation.</title>
        <authorList>
            <consortium name="The Broad Institute Genomics Platform"/>
            <consortium name="The Broad Institute Genome Sequencing Center for Infectious Disease"/>
            <person name="Wu L."/>
            <person name="Ma J."/>
        </authorList>
    </citation>
    <scope>NUCLEOTIDE SEQUENCE [LARGE SCALE GENOMIC DNA]</scope>
    <source>
        <strain evidence="3">CGMCC 4.1648</strain>
    </source>
</reference>
<dbReference type="Proteomes" id="UP001595829">
    <property type="component" value="Unassembled WGS sequence"/>
</dbReference>
<name>A0ABV9XP97_9ACTN</name>
<keyword evidence="3" id="KW-1185">Reference proteome</keyword>
<accession>A0ABV9XP97</accession>
<protein>
    <submittedName>
        <fullName evidence="2">Uncharacterized protein</fullName>
    </submittedName>
</protein>
<feature type="chain" id="PRO_5046713658" evidence="1">
    <location>
        <begin position="30"/>
        <end position="80"/>
    </location>
</feature>
<keyword evidence="1" id="KW-0732">Signal</keyword>
<feature type="signal peptide" evidence="1">
    <location>
        <begin position="1"/>
        <end position="29"/>
    </location>
</feature>
<evidence type="ECO:0000313" key="2">
    <source>
        <dbReference type="EMBL" id="MFC5026053.1"/>
    </source>
</evidence>
<comment type="caution">
    <text evidence="2">The sequence shown here is derived from an EMBL/GenBank/DDBJ whole genome shotgun (WGS) entry which is preliminary data.</text>
</comment>